<proteinExistence type="inferred from homology"/>
<evidence type="ECO:0000256" key="4">
    <source>
        <dbReference type="ARBA" id="ARBA00022729"/>
    </source>
</evidence>
<keyword evidence="3" id="KW-0964">Secreted</keyword>
<dbReference type="InterPro" id="IPR010682">
    <property type="entry name" value="SCRL"/>
</dbReference>
<keyword evidence="4 6" id="KW-0732">Signal</keyword>
<name>A0AAU9T2W9_THLAR</name>
<feature type="chain" id="PRO_5043852117" evidence="6">
    <location>
        <begin position="27"/>
        <end position="98"/>
    </location>
</feature>
<protein>
    <submittedName>
        <fullName evidence="7">Uncharacterized protein</fullName>
    </submittedName>
</protein>
<dbReference type="AlphaFoldDB" id="A0AAU9T2W9"/>
<keyword evidence="8" id="KW-1185">Reference proteome</keyword>
<keyword evidence="5" id="KW-1015">Disulfide bond</keyword>
<evidence type="ECO:0000256" key="6">
    <source>
        <dbReference type="SAM" id="SignalP"/>
    </source>
</evidence>
<dbReference type="GO" id="GO:0005576">
    <property type="term" value="C:extracellular region"/>
    <property type="evidence" value="ECO:0007669"/>
    <property type="project" value="UniProtKB-SubCell"/>
</dbReference>
<evidence type="ECO:0000256" key="3">
    <source>
        <dbReference type="ARBA" id="ARBA00022525"/>
    </source>
</evidence>
<dbReference type="Proteomes" id="UP000836841">
    <property type="component" value="Chromosome 7"/>
</dbReference>
<evidence type="ECO:0000313" key="7">
    <source>
        <dbReference type="EMBL" id="CAH2078512.1"/>
    </source>
</evidence>
<dbReference type="EMBL" id="OU466863">
    <property type="protein sequence ID" value="CAH2078512.1"/>
    <property type="molecule type" value="Genomic_DNA"/>
</dbReference>
<accession>A0AAU9T2W9</accession>
<comment type="subcellular location">
    <subcellularLocation>
        <location evidence="1">Secreted</location>
    </subcellularLocation>
</comment>
<evidence type="ECO:0000313" key="8">
    <source>
        <dbReference type="Proteomes" id="UP000836841"/>
    </source>
</evidence>
<evidence type="ECO:0000256" key="2">
    <source>
        <dbReference type="ARBA" id="ARBA00006722"/>
    </source>
</evidence>
<reference evidence="7 8" key="1">
    <citation type="submission" date="2022-03" db="EMBL/GenBank/DDBJ databases">
        <authorList>
            <person name="Nunn A."/>
            <person name="Chopra R."/>
            <person name="Nunn A."/>
            <person name="Contreras Garrido A."/>
        </authorList>
    </citation>
    <scope>NUCLEOTIDE SEQUENCE [LARGE SCALE GENOMIC DNA]</scope>
</reference>
<feature type="signal peptide" evidence="6">
    <location>
        <begin position="1"/>
        <end position="26"/>
    </location>
</feature>
<evidence type="ECO:0000256" key="5">
    <source>
        <dbReference type="ARBA" id="ARBA00023157"/>
    </source>
</evidence>
<comment type="similarity">
    <text evidence="2">Belongs to the DEFL family.</text>
</comment>
<sequence length="98" mass="11202">MKIFPSFMVSCVLMFCILNHVKEVKSEVINGKKVCVYAQIFDQNCGWDGRKTCIKDFNSMGEHPFDCECSLFEPGEGRRVCRCKFLRPPFPGQPIVCS</sequence>
<organism evidence="7 8">
    <name type="scientific">Thlaspi arvense</name>
    <name type="common">Field penny-cress</name>
    <dbReference type="NCBI Taxonomy" id="13288"/>
    <lineage>
        <taxon>Eukaryota</taxon>
        <taxon>Viridiplantae</taxon>
        <taxon>Streptophyta</taxon>
        <taxon>Embryophyta</taxon>
        <taxon>Tracheophyta</taxon>
        <taxon>Spermatophyta</taxon>
        <taxon>Magnoliopsida</taxon>
        <taxon>eudicotyledons</taxon>
        <taxon>Gunneridae</taxon>
        <taxon>Pentapetalae</taxon>
        <taxon>rosids</taxon>
        <taxon>malvids</taxon>
        <taxon>Brassicales</taxon>
        <taxon>Brassicaceae</taxon>
        <taxon>Thlaspideae</taxon>
        <taxon>Thlaspi</taxon>
    </lineage>
</organism>
<dbReference type="PANTHER" id="PTHR34450">
    <property type="entry name" value="DEFENSIN-LIKE PROTEIN 245-RELATED"/>
    <property type="match status" value="1"/>
</dbReference>
<evidence type="ECO:0000256" key="1">
    <source>
        <dbReference type="ARBA" id="ARBA00004613"/>
    </source>
</evidence>
<dbReference type="Pfam" id="PF06876">
    <property type="entry name" value="SCRL"/>
    <property type="match status" value="1"/>
</dbReference>
<dbReference type="PANTHER" id="PTHR34450:SF5">
    <property type="entry name" value="DEFENSIN-LIKE PROTEIN 229-RELATED"/>
    <property type="match status" value="1"/>
</dbReference>
<dbReference type="GO" id="GO:0007165">
    <property type="term" value="P:signal transduction"/>
    <property type="evidence" value="ECO:0007669"/>
    <property type="project" value="InterPro"/>
</dbReference>
<gene>
    <name evidence="7" type="ORF">TAV2_LOCUS23675</name>
</gene>